<dbReference type="Proteomes" id="UP000231727">
    <property type="component" value="Unassembled WGS sequence"/>
</dbReference>
<dbReference type="EMBL" id="PFNN01000007">
    <property type="protein sequence ID" value="PIZ46386.1"/>
    <property type="molecule type" value="Genomic_DNA"/>
</dbReference>
<dbReference type="AlphaFoldDB" id="A0A2M7TIW4"/>
<keyword evidence="1" id="KW-1133">Transmembrane helix</keyword>
<feature type="transmembrane region" description="Helical" evidence="1">
    <location>
        <begin position="175"/>
        <end position="203"/>
    </location>
</feature>
<keyword evidence="1" id="KW-0472">Membrane</keyword>
<evidence type="ECO:0000313" key="3">
    <source>
        <dbReference type="Proteomes" id="UP000231727"/>
    </source>
</evidence>
<name>A0A2M7TIW4_9BACT</name>
<reference evidence="3" key="1">
    <citation type="submission" date="2017-09" db="EMBL/GenBank/DDBJ databases">
        <title>Depth-based differentiation of microbial function through sediment-hosted aquifers and enrichment of novel symbionts in the deep terrestrial subsurface.</title>
        <authorList>
            <person name="Probst A.J."/>
            <person name="Ladd B."/>
            <person name="Jarett J.K."/>
            <person name="Geller-Mcgrath D.E."/>
            <person name="Sieber C.M.K."/>
            <person name="Emerson J.B."/>
            <person name="Anantharaman K."/>
            <person name="Thomas B.C."/>
            <person name="Malmstrom R."/>
            <person name="Stieglmeier M."/>
            <person name="Klingl A."/>
            <person name="Woyke T."/>
            <person name="Ryan C.M."/>
            <person name="Banfield J.F."/>
        </authorList>
    </citation>
    <scope>NUCLEOTIDE SEQUENCE [LARGE SCALE GENOMIC DNA]</scope>
</reference>
<organism evidence="2 3">
    <name type="scientific">Candidatus Woesebacteria bacterium CG_4_10_14_0_2_um_filter_44_9</name>
    <dbReference type="NCBI Taxonomy" id="1975055"/>
    <lineage>
        <taxon>Bacteria</taxon>
        <taxon>Candidatus Woeseibacteriota</taxon>
    </lineage>
</organism>
<proteinExistence type="predicted"/>
<keyword evidence="1" id="KW-0812">Transmembrane</keyword>
<feature type="non-terminal residue" evidence="2">
    <location>
        <position position="608"/>
    </location>
</feature>
<sequence>MEPIALLFSEPYSLALNLLESLLTNSCRVKIFTKDIKAWRQKIQQPAENNNPEVVSHKKFSEINKADYLIYLDPDPRDLPQLVARVKQIARISGAKGFLITSPTFLPEGKKLLAPADRIGIIYVGGAPRPEKDSEAEITKKITKWLFSFGPIGEETLLSGVGLATREKRKPSKNYFYALAGVVFVALLPLLLLAFALIGLFFARAVFLKGNLTLPRQILAASGFLAAVSKREASFFGRIPLVGKPYRDLSSFAYVAGNLCRAGQKGTDVLRNTQELTQKILSPGNYAVSAYSEEIYSDLDYIEKTLAFSESEIKSYPKIFNKVDLARAKLLLGQLKKITAVLPQILGEDGKKTYLVLFQNNMELRPGGGFIGSFVLVSVEAGRLIDMTVTDVYSADGQLRGHVEPPLPLKKYLNQANWFLRDSNWDVDFTKNAQKAEWFLDKEIDAAVDGVVGIDLRVAKDLLKATGPVYLDDYQTRVTSENLYEETQAKVEENFFPGSVQKAGFLTALTRGIQAKLTDGSISNLPQLGRLLYQNLTERHLQLFLHNATVGGALANLGWDGAFSSNQIGAVEANFGANKANYFIQRQYFLDVAGNSWRLRIIYQNSAN</sequence>
<evidence type="ECO:0000256" key="1">
    <source>
        <dbReference type="SAM" id="Phobius"/>
    </source>
</evidence>
<accession>A0A2M7TIW4</accession>
<dbReference type="Pfam" id="PF13196">
    <property type="entry name" value="DUF4012"/>
    <property type="match status" value="1"/>
</dbReference>
<protein>
    <recommendedName>
        <fullName evidence="4">DUF4012 domain-containing protein</fullName>
    </recommendedName>
</protein>
<evidence type="ECO:0008006" key="4">
    <source>
        <dbReference type="Google" id="ProtNLM"/>
    </source>
</evidence>
<evidence type="ECO:0000313" key="2">
    <source>
        <dbReference type="EMBL" id="PIZ46386.1"/>
    </source>
</evidence>
<gene>
    <name evidence="2" type="ORF">COY30_00210</name>
</gene>
<dbReference type="InterPro" id="IPR025101">
    <property type="entry name" value="DUF4012"/>
</dbReference>
<comment type="caution">
    <text evidence="2">The sequence shown here is derived from an EMBL/GenBank/DDBJ whole genome shotgun (WGS) entry which is preliminary data.</text>
</comment>